<accession>A0A9P5PCU3</accession>
<keyword evidence="3" id="KW-1185">Reference proteome</keyword>
<gene>
    <name evidence="2" type="ORF">BDP27DRAFT_1429594</name>
</gene>
<dbReference type="OrthoDB" id="5945798at2759"/>
<dbReference type="Proteomes" id="UP000772434">
    <property type="component" value="Unassembled WGS sequence"/>
</dbReference>
<feature type="region of interest" description="Disordered" evidence="1">
    <location>
        <begin position="67"/>
        <end position="87"/>
    </location>
</feature>
<protein>
    <submittedName>
        <fullName evidence="2">Uncharacterized protein</fullName>
    </submittedName>
</protein>
<reference evidence="2" key="1">
    <citation type="submission" date="2020-11" db="EMBL/GenBank/DDBJ databases">
        <authorList>
            <consortium name="DOE Joint Genome Institute"/>
            <person name="Ahrendt S."/>
            <person name="Riley R."/>
            <person name="Andreopoulos W."/>
            <person name="Labutti K."/>
            <person name="Pangilinan J."/>
            <person name="Ruiz-Duenas F.J."/>
            <person name="Barrasa J.M."/>
            <person name="Sanchez-Garcia M."/>
            <person name="Camarero S."/>
            <person name="Miyauchi S."/>
            <person name="Serrano A."/>
            <person name="Linde D."/>
            <person name="Babiker R."/>
            <person name="Drula E."/>
            <person name="Ayuso-Fernandez I."/>
            <person name="Pacheco R."/>
            <person name="Padilla G."/>
            <person name="Ferreira P."/>
            <person name="Barriuso J."/>
            <person name="Kellner H."/>
            <person name="Castanera R."/>
            <person name="Alfaro M."/>
            <person name="Ramirez L."/>
            <person name="Pisabarro A.G."/>
            <person name="Kuo A."/>
            <person name="Tritt A."/>
            <person name="Lipzen A."/>
            <person name="He G."/>
            <person name="Yan M."/>
            <person name="Ng V."/>
            <person name="Cullen D."/>
            <person name="Martin F."/>
            <person name="Rosso M.-N."/>
            <person name="Henrissat B."/>
            <person name="Hibbett D."/>
            <person name="Martinez A.T."/>
            <person name="Grigoriev I.V."/>
        </authorList>
    </citation>
    <scope>NUCLEOTIDE SEQUENCE</scope>
    <source>
        <strain evidence="2">AH 40177</strain>
    </source>
</reference>
<dbReference type="AlphaFoldDB" id="A0A9P5PCU3"/>
<evidence type="ECO:0000256" key="1">
    <source>
        <dbReference type="SAM" id="MobiDB-lite"/>
    </source>
</evidence>
<sequence>MAPTPRSAKTSRVLITGTYASSLIYSIFQKENLHLSKNLPAAAPTLFSWHPESFSIQLFAVREIPPNSELPSHTATPSPPLPNERRLLRPLEYPPASAPAPRFPALILPAPKSGSKLHSKFANSPIVLISPSEKPPPGTPKEAWAHIRKSHFA</sequence>
<name>A0A9P5PCU3_9AGAR</name>
<organism evidence="2 3">
    <name type="scientific">Rhodocollybia butyracea</name>
    <dbReference type="NCBI Taxonomy" id="206335"/>
    <lineage>
        <taxon>Eukaryota</taxon>
        <taxon>Fungi</taxon>
        <taxon>Dikarya</taxon>
        <taxon>Basidiomycota</taxon>
        <taxon>Agaricomycotina</taxon>
        <taxon>Agaricomycetes</taxon>
        <taxon>Agaricomycetidae</taxon>
        <taxon>Agaricales</taxon>
        <taxon>Marasmiineae</taxon>
        <taxon>Omphalotaceae</taxon>
        <taxon>Rhodocollybia</taxon>
    </lineage>
</organism>
<evidence type="ECO:0000313" key="3">
    <source>
        <dbReference type="Proteomes" id="UP000772434"/>
    </source>
</evidence>
<dbReference type="EMBL" id="JADNRY010000225">
    <property type="protein sequence ID" value="KAF9060832.1"/>
    <property type="molecule type" value="Genomic_DNA"/>
</dbReference>
<evidence type="ECO:0000313" key="2">
    <source>
        <dbReference type="EMBL" id="KAF9060832.1"/>
    </source>
</evidence>
<feature type="region of interest" description="Disordered" evidence="1">
    <location>
        <begin position="128"/>
        <end position="153"/>
    </location>
</feature>
<proteinExistence type="predicted"/>
<comment type="caution">
    <text evidence="2">The sequence shown here is derived from an EMBL/GenBank/DDBJ whole genome shotgun (WGS) entry which is preliminary data.</text>
</comment>